<feature type="compositionally biased region" description="Low complexity" evidence="5">
    <location>
        <begin position="955"/>
        <end position="964"/>
    </location>
</feature>
<feature type="region of interest" description="Disordered" evidence="5">
    <location>
        <begin position="497"/>
        <end position="524"/>
    </location>
</feature>
<dbReference type="InterPro" id="IPR053180">
    <property type="entry name" value="Ca-binding_acidic-repeat"/>
</dbReference>
<feature type="compositionally biased region" description="Acidic residues" evidence="5">
    <location>
        <begin position="755"/>
        <end position="778"/>
    </location>
</feature>
<evidence type="ECO:0000259" key="7">
    <source>
        <dbReference type="Pfam" id="PF01345"/>
    </source>
</evidence>
<dbReference type="Pfam" id="PF01345">
    <property type="entry name" value="DUF11"/>
    <property type="match status" value="1"/>
</dbReference>
<evidence type="ECO:0000256" key="4">
    <source>
        <dbReference type="ARBA" id="ARBA00022837"/>
    </source>
</evidence>
<sequence length="1372" mass="139365">MKRRYFIGGLVGLAWMGGQSGAAHAAPALRVQVDQRGDFVLIGNTLGYECGGDGIEPPVLGDVGPCGSNTGDSAPDIFWRADSPAEGGAEASSSITAAQARTTAVLQVPAGATVTHAYLYWSAHLGPVAGAGTADEAITLERPGASGFSEEVTADDSVERVSSNRLYYQSVADITPIVQAHGSGAYRVSGVNTASFTNNLFDNHFAGWWLVVFYELASDPPRNLALFDGLDTVASGSTQSATLSGFVVPNAGYDAKIGMVTFEGDQSIPGDAFLFNGVALANDQNPVDNFFNGTRSYFGVPVSNEGDLPRLAGTPGTMAGMDIDVFNIRDMVTPGLTSAPIEASSTMDLYFLAGFVTSISTFKPDFTSSTKSAVDANGGLLLPGDVIRYTIQVVNTGNDASVNTVLTDPLPAGVTYVPGSLSVTAGANMGAKTDAAGDDQGEYDAATRTVRVRLGTGANGATGGSLPAATGSSTVTFQVRVDAGASGLIRNQAIVSAAGQQGAPAEETPTDGNGPTDGVPPTESVVDECETNAQCAAPTPYCETAGTPNTCVECLTDAHCGTLTPTCDPEGNTCVCEPTGAEVCGDSIDNDCDGVLNNGCDSDNDGIDDPDEVEAGTDPNDADSDDDGVPDGQEPRWNEDTDGDGLINALDPDSDDDGLYDGTELGLPCDNPATNAAAGHCRADGDEGATKTDPLDADSDDGGVSDGNEDVDLDGVVDEGETDPNNGDDDATPPVDSDGDGLSDALEETIGTDPNDADSDDDGVLDGDEPNFGDDTDGDGLINALDVDSDNDGLFDGTELGLGCDNPATNTEAGHCIPDADEGATKTSPIDADTDDGGVTDGNEDINRNGVVDADETDPNDGRDDLPMVDTDGDGLSDALETEIGTDPNDADSDDDGVIDGDEPNFRDDHDGDGLINALDPDSDGDGLFDGTELGLPCGLEATDPEAGNCIADADPTTTTNPLDPDTDDGGVPDGVEDANHNGAIDEGETDPNNGDDDAVADDRDGDGLPDAVEEMIGSDPDDADSDDDGVPDGQEPRPGEDTDGDGLINVLDVDSDNDGLFDGTELGLGCDGEGTNADAGHCRPDADNGATKTDPLDADTDDGGVPDGQEDVNLNGAIDPGETDPNNGDDDGMPADTDGDGLIDALEEEIGTDPNDADSDDDGVLDGAEPNFSDDHDGDGLINALDPDSDNDGLFDGTELGLDCSDAATDPAAETCIPDADPTTTTNPLDPDTDDGGVLDGVEDANHNGAIDPGETDPNNGDDDQAETCRQDSDCGGPTSGSICVDHACVDGCRGADGNSCPSDEVCSSTDSAPGTCGPAEANDPTGIFAEGNGLCTARPGPAGNARSAAALLPMLAALAGLALRRRRTGR</sequence>
<dbReference type="InterPro" id="IPR059100">
    <property type="entry name" value="TSP3_bac"/>
</dbReference>
<evidence type="ECO:0000256" key="5">
    <source>
        <dbReference type="SAM" id="MobiDB-lite"/>
    </source>
</evidence>
<dbReference type="Pfam" id="PF11824">
    <property type="entry name" value="DUF3344"/>
    <property type="match status" value="1"/>
</dbReference>
<dbReference type="SUPFAM" id="SSF49401">
    <property type="entry name" value="Bacterial adhesins"/>
    <property type="match status" value="1"/>
</dbReference>
<dbReference type="InterPro" id="IPR021779">
    <property type="entry name" value="DUF3344"/>
</dbReference>
<reference evidence="9 10" key="1">
    <citation type="submission" date="2015-09" db="EMBL/GenBank/DDBJ databases">
        <title>Sorangium comparison.</title>
        <authorList>
            <person name="Zaburannyi N."/>
            <person name="Bunk B."/>
            <person name="Overmann J."/>
            <person name="Mueller R."/>
        </authorList>
    </citation>
    <scope>NUCLEOTIDE SEQUENCE [LARGE SCALE GENOMIC DNA]</scope>
    <source>
        <strain evidence="9 10">So ce836</strain>
    </source>
</reference>
<feature type="chain" id="PRO_5020737834" evidence="6">
    <location>
        <begin position="26"/>
        <end position="1372"/>
    </location>
</feature>
<feature type="compositionally biased region" description="Acidic residues" evidence="5">
    <location>
        <begin position="695"/>
        <end position="747"/>
    </location>
</feature>
<comment type="subcellular location">
    <subcellularLocation>
        <location evidence="1">Secreted</location>
    </subcellularLocation>
</comment>
<feature type="compositionally biased region" description="Acidic residues" evidence="5">
    <location>
        <begin position="889"/>
        <end position="903"/>
    </location>
</feature>
<feature type="compositionally biased region" description="Acidic residues" evidence="5">
    <location>
        <begin position="1232"/>
        <end position="1244"/>
    </location>
</feature>
<feature type="compositionally biased region" description="Acidic residues" evidence="5">
    <location>
        <begin position="832"/>
        <end position="844"/>
    </location>
</feature>
<dbReference type="InterPro" id="IPR001434">
    <property type="entry name" value="OmcB-like_DUF11"/>
</dbReference>
<keyword evidence="4" id="KW-0106">Calcium</keyword>
<dbReference type="NCBIfam" id="TIGR01451">
    <property type="entry name" value="B_ant_repeat"/>
    <property type="match status" value="1"/>
</dbReference>
<keyword evidence="3 6" id="KW-0732">Signal</keyword>
<feature type="compositionally biased region" description="Basic and acidic residues" evidence="5">
    <location>
        <begin position="904"/>
        <end position="913"/>
    </location>
</feature>
<feature type="compositionally biased region" description="Acidic residues" evidence="5">
    <location>
        <begin position="1097"/>
        <end position="1111"/>
    </location>
</feature>
<dbReference type="EMBL" id="CP012672">
    <property type="protein sequence ID" value="AUX28063.1"/>
    <property type="molecule type" value="Genomic_DNA"/>
</dbReference>
<protein>
    <submittedName>
        <fullName evidence="9">Cell surface SD repeat-containing protein</fullName>
    </submittedName>
</protein>
<dbReference type="Proteomes" id="UP000295497">
    <property type="component" value="Chromosome"/>
</dbReference>
<feature type="signal peptide" evidence="6">
    <location>
        <begin position="1"/>
        <end position="25"/>
    </location>
</feature>
<dbReference type="PANTHER" id="PTHR37467">
    <property type="entry name" value="EXPORTED CALCIUM-BINDING GLYCOPROTEIN-RELATED"/>
    <property type="match status" value="1"/>
</dbReference>
<feature type="region of interest" description="Disordered" evidence="5">
    <location>
        <begin position="603"/>
        <end position="790"/>
    </location>
</feature>
<name>A0A4P2QFQ6_SORCE</name>
<feature type="compositionally biased region" description="Basic and acidic residues" evidence="5">
    <location>
        <begin position="681"/>
        <end position="694"/>
    </location>
</feature>
<evidence type="ECO:0000259" key="8">
    <source>
        <dbReference type="Pfam" id="PF11824"/>
    </source>
</evidence>
<feature type="domain" description="DUF11" evidence="7">
    <location>
        <begin position="383"/>
        <end position="499"/>
    </location>
</feature>
<gene>
    <name evidence="9" type="ORF">SOCE836_001310</name>
</gene>
<feature type="compositionally biased region" description="Acidic residues" evidence="5">
    <location>
        <begin position="1020"/>
        <end position="1031"/>
    </location>
</feature>
<dbReference type="Gene3D" id="2.60.40.740">
    <property type="match status" value="1"/>
</dbReference>
<evidence type="ECO:0000256" key="2">
    <source>
        <dbReference type="ARBA" id="ARBA00022525"/>
    </source>
</evidence>
<dbReference type="Pfam" id="PF18884">
    <property type="entry name" value="TSP3_bac"/>
    <property type="match status" value="5"/>
</dbReference>
<accession>A0A4P2QFQ6</accession>
<dbReference type="RefSeq" id="WP_129572481.1">
    <property type="nucleotide sequence ID" value="NZ_CP012672.1"/>
</dbReference>
<keyword evidence="2" id="KW-0964">Secreted</keyword>
<evidence type="ECO:0000256" key="3">
    <source>
        <dbReference type="ARBA" id="ARBA00022729"/>
    </source>
</evidence>
<dbReference type="PANTHER" id="PTHR37467:SF1">
    <property type="entry name" value="EXPORTED CALCIUM-BINDING GLYCOPROTEIN"/>
    <property type="match status" value="1"/>
</dbReference>
<feature type="compositionally biased region" description="Acidic residues" evidence="5">
    <location>
        <begin position="986"/>
        <end position="1000"/>
    </location>
</feature>
<feature type="compositionally biased region" description="Acidic residues" evidence="5">
    <location>
        <begin position="603"/>
        <end position="629"/>
    </location>
</feature>
<feature type="region of interest" description="Disordered" evidence="5">
    <location>
        <begin position="805"/>
        <end position="1278"/>
    </location>
</feature>
<evidence type="ECO:0000313" key="10">
    <source>
        <dbReference type="Proteomes" id="UP000295497"/>
    </source>
</evidence>
<dbReference type="InterPro" id="IPR047589">
    <property type="entry name" value="DUF11_rpt"/>
</dbReference>
<evidence type="ECO:0000256" key="1">
    <source>
        <dbReference type="ARBA" id="ARBA00004613"/>
    </source>
</evidence>
<feature type="compositionally biased region" description="Acidic residues" evidence="5">
    <location>
        <begin position="965"/>
        <end position="977"/>
    </location>
</feature>
<dbReference type="InterPro" id="IPR008966">
    <property type="entry name" value="Adhesion_dom_sf"/>
</dbReference>
<proteinExistence type="predicted"/>
<organism evidence="9 10">
    <name type="scientific">Sorangium cellulosum</name>
    <name type="common">Polyangium cellulosum</name>
    <dbReference type="NCBI Taxonomy" id="56"/>
    <lineage>
        <taxon>Bacteria</taxon>
        <taxon>Pseudomonadati</taxon>
        <taxon>Myxococcota</taxon>
        <taxon>Polyangia</taxon>
        <taxon>Polyangiales</taxon>
        <taxon>Polyangiaceae</taxon>
        <taxon>Sorangium</taxon>
    </lineage>
</organism>
<evidence type="ECO:0000313" key="9">
    <source>
        <dbReference type="EMBL" id="AUX28063.1"/>
    </source>
</evidence>
<feature type="domain" description="DUF3344" evidence="8">
    <location>
        <begin position="100"/>
        <end position="334"/>
    </location>
</feature>
<feature type="compositionally biased region" description="Low complexity" evidence="5">
    <location>
        <begin position="1219"/>
        <end position="1231"/>
    </location>
</feature>
<feature type="compositionally biased region" description="Acidic residues" evidence="5">
    <location>
        <begin position="1128"/>
        <end position="1165"/>
    </location>
</feature>
<evidence type="ECO:0000256" key="6">
    <source>
        <dbReference type="SAM" id="SignalP"/>
    </source>
</evidence>